<dbReference type="GO" id="GO:0016491">
    <property type="term" value="F:oxidoreductase activity"/>
    <property type="evidence" value="ECO:0007669"/>
    <property type="project" value="UniProtKB-KW"/>
</dbReference>
<dbReference type="InterPro" id="IPR006657">
    <property type="entry name" value="MoPterin_dinucl-bd_dom"/>
</dbReference>
<evidence type="ECO:0000256" key="6">
    <source>
        <dbReference type="ARBA" id="ARBA00023002"/>
    </source>
</evidence>
<dbReference type="InterPro" id="IPR009010">
    <property type="entry name" value="Asp_de-COase-like_dom_sf"/>
</dbReference>
<keyword evidence="6" id="KW-0560">Oxidoreductase</keyword>
<dbReference type="Pfam" id="PF01568">
    <property type="entry name" value="Molydop_binding"/>
    <property type="match status" value="1"/>
</dbReference>
<sequence precursor="true">MSKLTRRTFIKGSMAVATYGMLSENVMAQMYSASSPEADRLGKTFRTVCTVNCTSRCNLNCHVQDGSIQSVTPSVLPGRPDYSNACLRGMALPLRTVSEERVKYPMLRVGERGEGKFKRISWDEAFDLITEKIKESQERYGKQSVGLFVMTGNLAKFAWDSPFRFARTIEGTSFTPEGIMSDHGASMGMDLVYGQKRGSHDSRDYMNSKTLIVWGRNLVDTHTSEARFYLNAKQNGTKVIVIDPRFSSTAAIADQWIPIKPGGDTALALGMMSYIISKDLHDKEWLTQNSCGPLLVKKSDGQYLKMGDKFCVVDEKGKVVASDTPGVKAQLSSSVSYQGEKCSTSFALFQDSLKQYTLKWTAEATNISEDVIKELISDYLQSPSAIRMGQGMQRVYNSHSPFRTVATLAAVCGYIGVNGGGASHAGGTSGVNPIPGINVPVFNSSPWADTGGTDASKMHGIQIYDMISKADPYQIDFLWIASSNFLNQSPDTNRVINEVLPKLSFIVHSDPYWTYTAKYADLVLPTTNMFENWDIFDKTPWIMLQQPMLKPYGESKSDIQIFSAVAERLGKGKYWNRTDEDWIRVYLEGSKHPAMAGFNWKKFVEEGMFVRKDGRFDIVNAFMDQKYKTQTGRFEFYSERLKPVGHELPVYTPMLEDPKGPLGKKYPLMFIQYHDRTNVHTQHIGIPAINGIFKEPMLEINPVDAAKRNIKHGDNVKIYNDRGHCVVKAFVTEGIMPNVVAIPQGWTPEFFSDGHYQTLTHLTINPVETLVDETNFAAYDNLVEIVKA</sequence>
<organism evidence="10 11">
    <name type="scientific">Denitrovibrio acetiphilus (strain DSM 12809 / NBRC 114555 / N2460)</name>
    <dbReference type="NCBI Taxonomy" id="522772"/>
    <lineage>
        <taxon>Bacteria</taxon>
        <taxon>Pseudomonadati</taxon>
        <taxon>Deferribacterota</taxon>
        <taxon>Deferribacteres</taxon>
        <taxon>Deferribacterales</taxon>
        <taxon>Geovibrionaceae</taxon>
        <taxon>Denitrovibrio</taxon>
    </lineage>
</organism>
<keyword evidence="5" id="KW-0732">Signal</keyword>
<dbReference type="InterPro" id="IPR006963">
    <property type="entry name" value="Mopterin_OxRdtase_4Fe-4S_dom"/>
</dbReference>
<keyword evidence="11" id="KW-1185">Reference proteome</keyword>
<dbReference type="InterPro" id="IPR050612">
    <property type="entry name" value="Prok_Mopterin_Oxidored"/>
</dbReference>
<dbReference type="Gene3D" id="3.30.2070.10">
    <property type="entry name" value="Formate dehydrogenase/DMSO reductase"/>
    <property type="match status" value="1"/>
</dbReference>
<name>D4H8S1_DENA2</name>
<dbReference type="Gene3D" id="2.40.40.20">
    <property type="match status" value="1"/>
</dbReference>
<keyword evidence="3" id="KW-0500">Molybdenum</keyword>
<dbReference type="GO" id="GO:0051536">
    <property type="term" value="F:iron-sulfur cluster binding"/>
    <property type="evidence" value="ECO:0007669"/>
    <property type="project" value="UniProtKB-KW"/>
</dbReference>
<dbReference type="SUPFAM" id="SSF50692">
    <property type="entry name" value="ADC-like"/>
    <property type="match status" value="1"/>
</dbReference>
<proteinExistence type="inferred from homology"/>
<evidence type="ECO:0000256" key="7">
    <source>
        <dbReference type="ARBA" id="ARBA00023004"/>
    </source>
</evidence>
<dbReference type="InterPro" id="IPR006655">
    <property type="entry name" value="Mopterin_OxRdtase_prok_CS"/>
</dbReference>
<dbReference type="Pfam" id="PF04879">
    <property type="entry name" value="Molybdop_Fe4S4"/>
    <property type="match status" value="1"/>
</dbReference>
<dbReference type="Proteomes" id="UP000002012">
    <property type="component" value="Chromosome"/>
</dbReference>
<keyword evidence="8" id="KW-0411">Iron-sulfur</keyword>
<evidence type="ECO:0000313" key="11">
    <source>
        <dbReference type="Proteomes" id="UP000002012"/>
    </source>
</evidence>
<reference evidence="10 11" key="1">
    <citation type="journal article" date="2010" name="Stand. Genomic Sci.">
        <title>Complete genome sequence of Denitrovibrio acetiphilus type strain (N2460).</title>
        <authorList>
            <person name="Kiss H."/>
            <person name="Lang E."/>
            <person name="Lapidus A."/>
            <person name="Copeland A."/>
            <person name="Nolan M."/>
            <person name="Glavina Del Rio T."/>
            <person name="Chen F."/>
            <person name="Lucas S."/>
            <person name="Tice H."/>
            <person name="Cheng J.F."/>
            <person name="Han C."/>
            <person name="Goodwin L."/>
            <person name="Pitluck S."/>
            <person name="Liolios K."/>
            <person name="Pati A."/>
            <person name="Ivanova N."/>
            <person name="Mavromatis K."/>
            <person name="Chen A."/>
            <person name="Palaniappan K."/>
            <person name="Land M."/>
            <person name="Hauser L."/>
            <person name="Chang Y.J."/>
            <person name="Jeffries C.D."/>
            <person name="Detter J.C."/>
            <person name="Brettin T."/>
            <person name="Spring S."/>
            <person name="Rohde M."/>
            <person name="Goker M."/>
            <person name="Woyke T."/>
            <person name="Bristow J."/>
            <person name="Eisen J.A."/>
            <person name="Markowitz V."/>
            <person name="Hugenholtz P."/>
            <person name="Kyrpides N.C."/>
            <person name="Klenk H.P."/>
        </authorList>
    </citation>
    <scope>NUCLEOTIDE SEQUENCE [LARGE SCALE GENOMIC DNA]</scope>
    <source>
        <strain evidence="11">DSM 12809 / NBRC 114555 / N2460</strain>
    </source>
</reference>
<dbReference type="Gene3D" id="3.40.50.12440">
    <property type="match status" value="2"/>
</dbReference>
<dbReference type="InterPro" id="IPR006656">
    <property type="entry name" value="Mopterin_OxRdtase"/>
</dbReference>
<dbReference type="SUPFAM" id="SSF53706">
    <property type="entry name" value="Formate dehydrogenase/DMSO reductase, domains 1-3"/>
    <property type="match status" value="1"/>
</dbReference>
<keyword evidence="4" id="KW-0479">Metal-binding</keyword>
<dbReference type="EMBL" id="CP001968">
    <property type="protein sequence ID" value="ADD68420.1"/>
    <property type="molecule type" value="Genomic_DNA"/>
</dbReference>
<dbReference type="KEGG" id="dap:Dacet_1655"/>
<gene>
    <name evidence="10" type="ordered locus">Dacet_1655</name>
</gene>
<comment type="similarity">
    <text evidence="2">Belongs to the prokaryotic molybdopterin-containing oxidoreductase family.</text>
</comment>
<evidence type="ECO:0000313" key="10">
    <source>
        <dbReference type="EMBL" id="ADD68420.1"/>
    </source>
</evidence>
<dbReference type="InParanoid" id="D4H8S1"/>
<evidence type="ECO:0000256" key="5">
    <source>
        <dbReference type="ARBA" id="ARBA00022729"/>
    </source>
</evidence>
<dbReference type="Gene3D" id="3.40.50.740">
    <property type="match status" value="1"/>
</dbReference>
<dbReference type="PROSITE" id="PS51318">
    <property type="entry name" value="TAT"/>
    <property type="match status" value="1"/>
</dbReference>
<evidence type="ECO:0000256" key="8">
    <source>
        <dbReference type="ARBA" id="ARBA00023014"/>
    </source>
</evidence>
<dbReference type="GO" id="GO:0043546">
    <property type="term" value="F:molybdopterin cofactor binding"/>
    <property type="evidence" value="ECO:0007669"/>
    <property type="project" value="InterPro"/>
</dbReference>
<dbReference type="HOGENOM" id="CLU_000422_13_3_0"/>
<dbReference type="RefSeq" id="WP_013010931.1">
    <property type="nucleotide sequence ID" value="NC_013943.1"/>
</dbReference>
<dbReference type="STRING" id="522772.Dacet_1655"/>
<evidence type="ECO:0000256" key="4">
    <source>
        <dbReference type="ARBA" id="ARBA00022723"/>
    </source>
</evidence>
<evidence type="ECO:0000256" key="1">
    <source>
        <dbReference type="ARBA" id="ARBA00001942"/>
    </source>
</evidence>
<feature type="domain" description="4Fe-4S Mo/W bis-MGD-type" evidence="9">
    <location>
        <begin position="42"/>
        <end position="100"/>
    </location>
</feature>
<keyword evidence="7" id="KW-0408">Iron</keyword>
<dbReference type="Gene3D" id="3.40.228.10">
    <property type="entry name" value="Dimethylsulfoxide Reductase, domain 2"/>
    <property type="match status" value="1"/>
</dbReference>
<dbReference type="GO" id="GO:0046872">
    <property type="term" value="F:metal ion binding"/>
    <property type="evidence" value="ECO:0007669"/>
    <property type="project" value="UniProtKB-KW"/>
</dbReference>
<dbReference type="PROSITE" id="PS51669">
    <property type="entry name" value="4FE4S_MOW_BIS_MGD"/>
    <property type="match status" value="1"/>
</dbReference>
<dbReference type="PANTHER" id="PTHR43742">
    <property type="entry name" value="TRIMETHYLAMINE-N-OXIDE REDUCTASE"/>
    <property type="match status" value="1"/>
</dbReference>
<evidence type="ECO:0000256" key="2">
    <source>
        <dbReference type="ARBA" id="ARBA00010312"/>
    </source>
</evidence>
<dbReference type="PROSITE" id="PS00932">
    <property type="entry name" value="MOLYBDOPTERIN_PROK_3"/>
    <property type="match status" value="1"/>
</dbReference>
<evidence type="ECO:0000256" key="3">
    <source>
        <dbReference type="ARBA" id="ARBA00022505"/>
    </source>
</evidence>
<evidence type="ECO:0000259" key="9">
    <source>
        <dbReference type="PROSITE" id="PS51669"/>
    </source>
</evidence>
<accession>D4H8S1</accession>
<protein>
    <submittedName>
        <fullName evidence="10">Molybdopterin oxidoreductase</fullName>
    </submittedName>
</protein>
<comment type="cofactor">
    <cofactor evidence="1">
        <name>Mo-bis(molybdopterin guanine dinucleotide)</name>
        <dbReference type="ChEBI" id="CHEBI:60539"/>
    </cofactor>
</comment>
<dbReference type="OrthoDB" id="9810782at2"/>
<dbReference type="Pfam" id="PF00384">
    <property type="entry name" value="Molybdopterin"/>
    <property type="match status" value="1"/>
</dbReference>
<dbReference type="PANTHER" id="PTHR43742:SF6">
    <property type="entry name" value="OXIDOREDUCTASE YYAE-RELATED"/>
    <property type="match status" value="1"/>
</dbReference>
<dbReference type="PaxDb" id="522772-Dacet_1655"/>
<dbReference type="AlphaFoldDB" id="D4H8S1"/>
<dbReference type="eggNOG" id="COG0243">
    <property type="taxonomic scope" value="Bacteria"/>
</dbReference>
<dbReference type="InterPro" id="IPR006311">
    <property type="entry name" value="TAT_signal"/>
</dbReference>